<dbReference type="EMBL" id="PGCI01000009">
    <property type="protein sequence ID" value="PLW50675.1"/>
    <property type="molecule type" value="Genomic_DNA"/>
</dbReference>
<feature type="compositionally biased region" description="Basic and acidic residues" evidence="1">
    <location>
        <begin position="618"/>
        <end position="639"/>
    </location>
</feature>
<comment type="caution">
    <text evidence="3">The sequence shown here is derived from an EMBL/GenBank/DDBJ whole genome shotgun (WGS) entry which is preliminary data.</text>
</comment>
<feature type="domain" description="DUF6589" evidence="2">
    <location>
        <begin position="255"/>
        <end position="519"/>
    </location>
</feature>
<proteinExistence type="predicted"/>
<evidence type="ECO:0000256" key="1">
    <source>
        <dbReference type="SAM" id="MobiDB-lite"/>
    </source>
</evidence>
<accession>A0A2N5VKZ3</accession>
<dbReference type="Proteomes" id="UP000235392">
    <property type="component" value="Unassembled WGS sequence"/>
</dbReference>
<evidence type="ECO:0000313" key="3">
    <source>
        <dbReference type="EMBL" id="PLW50675.1"/>
    </source>
</evidence>
<protein>
    <recommendedName>
        <fullName evidence="2">DUF6589 domain-containing protein</fullName>
    </recommendedName>
</protein>
<reference evidence="3 4" key="1">
    <citation type="submission" date="2017-11" db="EMBL/GenBank/DDBJ databases">
        <title>De novo assembly and phasing of dikaryotic genomes from two isolates of Puccinia coronata f. sp. avenae, the causal agent of oat crown rust.</title>
        <authorList>
            <person name="Miller M.E."/>
            <person name="Zhang Y."/>
            <person name="Omidvar V."/>
            <person name="Sperschneider J."/>
            <person name="Schwessinger B."/>
            <person name="Raley C."/>
            <person name="Palmer J.M."/>
            <person name="Garnica D."/>
            <person name="Upadhyaya N."/>
            <person name="Rathjen J."/>
            <person name="Taylor J.M."/>
            <person name="Park R.F."/>
            <person name="Dodds P.N."/>
            <person name="Hirsch C.D."/>
            <person name="Kianian S.F."/>
            <person name="Figueroa M."/>
        </authorList>
    </citation>
    <scope>NUCLEOTIDE SEQUENCE [LARGE SCALE GENOMIC DNA]</scope>
    <source>
        <strain evidence="3">12SD80</strain>
    </source>
</reference>
<dbReference type="Pfam" id="PF20231">
    <property type="entry name" value="DUF6589"/>
    <property type="match status" value="1"/>
</dbReference>
<organism evidence="3 4">
    <name type="scientific">Puccinia coronata f. sp. avenae</name>
    <dbReference type="NCBI Taxonomy" id="200324"/>
    <lineage>
        <taxon>Eukaryota</taxon>
        <taxon>Fungi</taxon>
        <taxon>Dikarya</taxon>
        <taxon>Basidiomycota</taxon>
        <taxon>Pucciniomycotina</taxon>
        <taxon>Pucciniomycetes</taxon>
        <taxon>Pucciniales</taxon>
        <taxon>Pucciniaceae</taxon>
        <taxon>Puccinia</taxon>
    </lineage>
</organism>
<name>A0A2N5VKZ3_9BASI</name>
<dbReference type="AlphaFoldDB" id="A0A2N5VKZ3"/>
<dbReference type="InterPro" id="IPR046496">
    <property type="entry name" value="DUF6589"/>
</dbReference>
<feature type="region of interest" description="Disordered" evidence="1">
    <location>
        <begin position="614"/>
        <end position="639"/>
    </location>
</feature>
<evidence type="ECO:0000259" key="2">
    <source>
        <dbReference type="Pfam" id="PF20231"/>
    </source>
</evidence>
<sequence>MPPCGYYPKGSFQSSTRISAQFCSEAAKKHKNERLLASMPFLYQLHLRLLTQSTADENNTNHEQENEADLYGSTDNPLDAEGLGLEEITYQVPPNPIARKQHRLSSIARVVCCMVASARNRRCNSFQLQNSIQLLACGVTERVNQWPLYHELANSRRTATLALKTLSSEAKAELKKMFESPLARVVSPIICIDNLDIEQHVHTHSIGHQTRMFHGTWGYVHFPSPEFINTLDTSQLNLDSFNKAMKKLSLFQIEPSMFLPTPEEEESYKAVWESQIAQVLNTYNSKPENREQAICLDPPPIEKISSKPPIIKILQLMDTPENSAEGLGQVIDATVQQTGLSREAFFAQLQLMDGDLATCKNFNSLRSLHVPSSYAHHSLENISFQLSASHTLWNIAAAILKAHLGDTNNSLDVGAWRCLENLGIPHTKAIPQTDFLLMIKHMEQVHEATILHGLKFTMVDKDPIKGLGKISTKKWNFYVDQFYDKYCTGEARAKAATLKDPKLHNTLIRLQEFLTLQTFLRDMMHSFRADTGATVFTQSHHNIMSPKSLNVFLQMARNFDILNEPPGSLAPKEKVKKVQNSYVFGISKFKQQIDKDPNLNRYKQHMNPMAMEIDTDVGEEHNQQEEGTETREEQSRYAL</sequence>
<evidence type="ECO:0000313" key="4">
    <source>
        <dbReference type="Proteomes" id="UP000235392"/>
    </source>
</evidence>
<gene>
    <name evidence="3" type="ORF">PCASD_00776</name>
</gene>